<evidence type="ECO:0000256" key="1">
    <source>
        <dbReference type="PIRNR" id="PIRNR016789"/>
    </source>
</evidence>
<feature type="transmembrane region" description="Helical" evidence="2">
    <location>
        <begin position="75"/>
        <end position="93"/>
    </location>
</feature>
<protein>
    <recommendedName>
        <fullName evidence="1">Inner membrane protein</fullName>
    </recommendedName>
</protein>
<dbReference type="EMBL" id="FKLO01000016">
    <property type="protein sequence ID" value="SAM57857.1"/>
    <property type="molecule type" value="Genomic_DNA"/>
</dbReference>
<dbReference type="PANTHER" id="PTHR35813:SF1">
    <property type="entry name" value="INNER MEMBRANE PROTEIN YBAN"/>
    <property type="match status" value="1"/>
</dbReference>
<evidence type="ECO:0000313" key="4">
    <source>
        <dbReference type="Proteomes" id="UP000190837"/>
    </source>
</evidence>
<dbReference type="Proteomes" id="UP000190837">
    <property type="component" value="Unassembled WGS sequence"/>
</dbReference>
<gene>
    <name evidence="3" type="ORF">CHUV0807_0362</name>
</gene>
<organism evidence="3 4">
    <name type="scientific">Cardiobacterium hominis</name>
    <dbReference type="NCBI Taxonomy" id="2718"/>
    <lineage>
        <taxon>Bacteria</taxon>
        <taxon>Pseudomonadati</taxon>
        <taxon>Pseudomonadota</taxon>
        <taxon>Gammaproteobacteria</taxon>
        <taxon>Cardiobacteriales</taxon>
        <taxon>Cardiobacteriaceae</taxon>
        <taxon>Cardiobacterium</taxon>
    </lineage>
</organism>
<dbReference type="PANTHER" id="PTHR35813">
    <property type="entry name" value="INNER MEMBRANE PROTEIN YBAN"/>
    <property type="match status" value="1"/>
</dbReference>
<dbReference type="PIRSF" id="PIRSF016789">
    <property type="entry name" value="DUF454"/>
    <property type="match status" value="1"/>
</dbReference>
<evidence type="ECO:0000313" key="3">
    <source>
        <dbReference type="EMBL" id="SAM57857.1"/>
    </source>
</evidence>
<keyword evidence="2" id="KW-0812">Transmembrane</keyword>
<reference evidence="4" key="1">
    <citation type="submission" date="2016-04" db="EMBL/GenBank/DDBJ databases">
        <authorList>
            <person name="Tagini F."/>
        </authorList>
    </citation>
    <scope>NUCLEOTIDE SEQUENCE [LARGE SCALE GENOMIC DNA]</scope>
    <source>
        <strain evidence="4">CHUV0807</strain>
    </source>
</reference>
<comment type="subcellular location">
    <subcellularLocation>
        <location evidence="1">Cell inner membrane</location>
        <topology evidence="1">Multi-pass membrane protein</topology>
    </subcellularLocation>
</comment>
<keyword evidence="1 2" id="KW-0472">Membrane</keyword>
<name>A0A1C3H2N9_9GAMM</name>
<accession>A0A1C3H2N9</accession>
<keyword evidence="1" id="KW-1003">Cell membrane</keyword>
<feature type="transmembrane region" description="Helical" evidence="2">
    <location>
        <begin position="12"/>
        <end position="40"/>
    </location>
</feature>
<dbReference type="InterPro" id="IPR007401">
    <property type="entry name" value="DUF454"/>
</dbReference>
<dbReference type="AlphaFoldDB" id="A0A1C3H2N9"/>
<dbReference type="GO" id="GO:0005886">
    <property type="term" value="C:plasma membrane"/>
    <property type="evidence" value="ECO:0007669"/>
    <property type="project" value="UniProtKB-SubCell"/>
</dbReference>
<feature type="transmembrane region" description="Helical" evidence="2">
    <location>
        <begin position="99"/>
        <end position="117"/>
    </location>
</feature>
<evidence type="ECO:0000256" key="2">
    <source>
        <dbReference type="SAM" id="Phobius"/>
    </source>
</evidence>
<sequence length="120" mass="13594">MTRHLWNLAGFLAFLLGLIGLLLPIMPTVPFLIVAAWCWAKGSPRFHRWLIEHQHFGPAIAAWNERRAVPRSGKIAASLMLAVSVSTTLYFLGDRYFAFILPLALLILAVMIWVWRLPDA</sequence>
<keyword evidence="2" id="KW-1133">Transmembrane helix</keyword>
<proteinExistence type="predicted"/>
<dbReference type="RefSeq" id="WP_079539215.1">
    <property type="nucleotide sequence ID" value="NZ_CP171111.1"/>
</dbReference>
<dbReference type="Pfam" id="PF04304">
    <property type="entry name" value="DUF454"/>
    <property type="match status" value="1"/>
</dbReference>
<keyword evidence="1" id="KW-0997">Cell inner membrane</keyword>